<dbReference type="PANTHER" id="PTHR34512">
    <property type="entry name" value="CELL SURFACE PROTEIN"/>
    <property type="match status" value="1"/>
</dbReference>
<dbReference type="SMART" id="SM00564">
    <property type="entry name" value="PQQ"/>
    <property type="match status" value="4"/>
</dbReference>
<dbReference type="RefSeq" id="WP_005315915.1">
    <property type="nucleotide sequence ID" value="NZ_CP011340.1"/>
</dbReference>
<name>A0A0M4DTQ0_STRPR</name>
<dbReference type="Pfam" id="PF13360">
    <property type="entry name" value="PQQ_2"/>
    <property type="match status" value="1"/>
</dbReference>
<protein>
    <submittedName>
        <fullName evidence="2">Pyrrolo-quinoline quinone</fullName>
    </submittedName>
</protein>
<reference evidence="2 3" key="1">
    <citation type="submission" date="2015-08" db="EMBL/GenBank/DDBJ databases">
        <title>Genome sequence of the pristinamycin over-producing bacterium Streptomyces pristinaespiralis HCCB10218.</title>
        <authorList>
            <person name="Tian J."/>
            <person name="Yang J."/>
            <person name="Li L."/>
            <person name="Ruan L."/>
            <person name="Wei W."/>
            <person name="Zheng G."/>
            <person name="Wei Z."/>
            <person name="Yang S."/>
            <person name="Ge M."/>
            <person name="Jiang W."/>
            <person name="Lu Y."/>
        </authorList>
    </citation>
    <scope>NUCLEOTIDE SEQUENCE [LARGE SCALE GENOMIC DNA]</scope>
    <source>
        <strain evidence="2 3">HCCB 10218</strain>
    </source>
</reference>
<evidence type="ECO:0000259" key="1">
    <source>
        <dbReference type="Pfam" id="PF13360"/>
    </source>
</evidence>
<dbReference type="PATRIC" id="fig|38300.4.peg.4384"/>
<dbReference type="AlphaFoldDB" id="A0A0M4DTQ0"/>
<dbReference type="InterPro" id="IPR002372">
    <property type="entry name" value="PQQ_rpt_dom"/>
</dbReference>
<dbReference type="OrthoDB" id="4310506at2"/>
<dbReference type="GeneID" id="97234776"/>
<dbReference type="PANTHER" id="PTHR34512:SF30">
    <property type="entry name" value="OUTER MEMBRANE PROTEIN ASSEMBLY FACTOR BAMB"/>
    <property type="match status" value="1"/>
</dbReference>
<dbReference type="InterPro" id="IPR011047">
    <property type="entry name" value="Quinoprotein_ADH-like_sf"/>
</dbReference>
<dbReference type="InterPro" id="IPR015943">
    <property type="entry name" value="WD40/YVTN_repeat-like_dom_sf"/>
</dbReference>
<evidence type="ECO:0000313" key="2">
    <source>
        <dbReference type="EMBL" id="ALC22487.1"/>
    </source>
</evidence>
<proteinExistence type="predicted"/>
<dbReference type="STRING" id="38300.SPRI_4181"/>
<dbReference type="KEGG" id="spri:SPRI_4181"/>
<gene>
    <name evidence="2" type="ORF">SPRI_4181</name>
</gene>
<organism evidence="2">
    <name type="scientific">Streptomyces pristinaespiralis</name>
    <dbReference type="NCBI Taxonomy" id="38300"/>
    <lineage>
        <taxon>Bacteria</taxon>
        <taxon>Bacillati</taxon>
        <taxon>Actinomycetota</taxon>
        <taxon>Actinomycetes</taxon>
        <taxon>Kitasatosporales</taxon>
        <taxon>Streptomycetaceae</taxon>
        <taxon>Streptomyces</taxon>
    </lineage>
</organism>
<evidence type="ECO:0000313" key="3">
    <source>
        <dbReference type="Proteomes" id="UP000060513"/>
    </source>
</evidence>
<dbReference type="InterPro" id="IPR018391">
    <property type="entry name" value="PQQ_b-propeller_rpt"/>
</dbReference>
<accession>A0A0M4DTQ0</accession>
<dbReference type="SUPFAM" id="SSF50998">
    <property type="entry name" value="Quinoprotein alcohol dehydrogenase-like"/>
    <property type="match status" value="1"/>
</dbReference>
<dbReference type="EMBL" id="CP011340">
    <property type="protein sequence ID" value="ALC22487.1"/>
    <property type="molecule type" value="Genomic_DNA"/>
</dbReference>
<dbReference type="Proteomes" id="UP000060513">
    <property type="component" value="Chromosome"/>
</dbReference>
<feature type="domain" description="Pyrrolo-quinoline quinone repeat" evidence="1">
    <location>
        <begin position="10"/>
        <end position="182"/>
    </location>
</feature>
<dbReference type="Gene3D" id="2.130.10.10">
    <property type="entry name" value="YVTN repeat-like/Quinoprotein amine dehydrogenase"/>
    <property type="match status" value="1"/>
</dbReference>
<sequence length="251" mass="26663">MPDDTPPLVVRTDAGSGRWTLRAPGGTLSAPVVVGDTVHVVVSDSRTAAVDADTGRIRWCSDRLTKPDGEGILRAGPTVVVPSDRDHERSGFVALDAETGEVRWKRRRSRLRQAAAAGPVVVLWNDEEGGQIAAVDASTGETLWEDEFGTINGLLVRGGTVILDTAGFRAVDARTGDEQWRNGYGDLLGQGEQADAALFHTWGSGTLCVRATDTGEVVSRTTFPKRASKRLGPPRGLPRRVLASSALEGVG</sequence>